<reference evidence="2 3" key="1">
    <citation type="journal article" date="2015" name="Nature">
        <title>rRNA introns, odd ribosomes, and small enigmatic genomes across a large radiation of phyla.</title>
        <authorList>
            <person name="Brown C.T."/>
            <person name="Hug L.A."/>
            <person name="Thomas B.C."/>
            <person name="Sharon I."/>
            <person name="Castelle C.J."/>
            <person name="Singh A."/>
            <person name="Wilkins M.J."/>
            <person name="Williams K.H."/>
            <person name="Banfield J.F."/>
        </authorList>
    </citation>
    <scope>NUCLEOTIDE SEQUENCE [LARGE SCALE GENOMIC DNA]</scope>
</reference>
<protein>
    <submittedName>
        <fullName evidence="2">Uncharacterized protein</fullName>
    </submittedName>
</protein>
<comment type="caution">
    <text evidence="2">The sequence shown here is derived from an EMBL/GenBank/DDBJ whole genome shotgun (WGS) entry which is preliminary data.</text>
</comment>
<accession>A0A0G0GTV6</accession>
<organism evidence="2 3">
    <name type="scientific">Candidatus Nomurabacteria bacterium GW2011_GWA1_37_20</name>
    <dbReference type="NCBI Taxonomy" id="1618729"/>
    <lineage>
        <taxon>Bacteria</taxon>
        <taxon>Candidatus Nomuraibacteriota</taxon>
    </lineage>
</organism>
<feature type="transmembrane region" description="Helical" evidence="1">
    <location>
        <begin position="60"/>
        <end position="77"/>
    </location>
</feature>
<dbReference type="AlphaFoldDB" id="A0A0G0GTV6"/>
<sequence>MNTKTVRWLGSGIIIFVLSFLIVGNQCSSDSFGLCAPFLGMFLFVLSIVLLLVINLEMGALSRFSLLFLFIAFILPRTNYFFEEIKINYSISLTLFLLLTIISLILSICSLIKKKDSRVYSLIALIIAGIFISQIVLGLSIYSNQPLTSKNIKLISSNSKEIVLELSTPSKLLYPNKKLSDIRCDVGGPTKSGGRFSGEVYNLNPGINELSVPQDNNTYDKICCWGYSTSIGNDKMCYSISK</sequence>
<feature type="transmembrane region" description="Helical" evidence="1">
    <location>
        <begin position="89"/>
        <end position="112"/>
    </location>
</feature>
<evidence type="ECO:0000256" key="1">
    <source>
        <dbReference type="SAM" id="Phobius"/>
    </source>
</evidence>
<proteinExistence type="predicted"/>
<keyword evidence="1" id="KW-0472">Membrane</keyword>
<feature type="transmembrane region" description="Helical" evidence="1">
    <location>
        <begin position="31"/>
        <end position="53"/>
    </location>
</feature>
<keyword evidence="1" id="KW-1133">Transmembrane helix</keyword>
<feature type="transmembrane region" description="Helical" evidence="1">
    <location>
        <begin position="7"/>
        <end position="25"/>
    </location>
</feature>
<gene>
    <name evidence="2" type="ORF">US45_C0059G0010</name>
</gene>
<dbReference type="EMBL" id="LBTA01000059">
    <property type="protein sequence ID" value="KKQ29650.1"/>
    <property type="molecule type" value="Genomic_DNA"/>
</dbReference>
<dbReference type="Proteomes" id="UP000034701">
    <property type="component" value="Unassembled WGS sequence"/>
</dbReference>
<evidence type="ECO:0000313" key="3">
    <source>
        <dbReference type="Proteomes" id="UP000034701"/>
    </source>
</evidence>
<keyword evidence="1" id="KW-0812">Transmembrane</keyword>
<evidence type="ECO:0000313" key="2">
    <source>
        <dbReference type="EMBL" id="KKQ29650.1"/>
    </source>
</evidence>
<name>A0A0G0GTV6_9BACT</name>
<feature type="transmembrane region" description="Helical" evidence="1">
    <location>
        <begin position="119"/>
        <end position="142"/>
    </location>
</feature>